<sequence length="64" mass="6298">MSALPAALIAILAAPLHGRLPAPDAGAGGYSGAFHGGAVSALWLTVAGLTALGILASLLRRGWH</sequence>
<feature type="transmembrane region" description="Helical" evidence="1">
    <location>
        <begin position="34"/>
        <end position="59"/>
    </location>
</feature>
<reference evidence="3" key="1">
    <citation type="journal article" date="2022" name="Int. J. Syst. Evol. Microbiol.">
        <title>Anaeromyxobacter oryzae sp. nov., Anaeromyxobacter diazotrophicus sp. nov. and Anaeromyxobacter paludicola sp. nov., isolated from paddy soils.</title>
        <authorList>
            <person name="Itoh H."/>
            <person name="Xu Z."/>
            <person name="Mise K."/>
            <person name="Masuda Y."/>
            <person name="Ushijima N."/>
            <person name="Hayakawa C."/>
            <person name="Shiratori Y."/>
            <person name="Senoo K."/>
        </authorList>
    </citation>
    <scope>NUCLEOTIDE SEQUENCE [LARGE SCALE GENOMIC DNA]</scope>
    <source>
        <strain evidence="3">Red630</strain>
    </source>
</reference>
<organism evidence="2 3">
    <name type="scientific">Anaeromyxobacter paludicola</name>
    <dbReference type="NCBI Taxonomy" id="2918171"/>
    <lineage>
        <taxon>Bacteria</taxon>
        <taxon>Pseudomonadati</taxon>
        <taxon>Myxococcota</taxon>
        <taxon>Myxococcia</taxon>
        <taxon>Myxococcales</taxon>
        <taxon>Cystobacterineae</taxon>
        <taxon>Anaeromyxobacteraceae</taxon>
        <taxon>Anaeromyxobacter</taxon>
    </lineage>
</organism>
<protein>
    <submittedName>
        <fullName evidence="2">Uncharacterized protein</fullName>
    </submittedName>
</protein>
<evidence type="ECO:0000313" key="3">
    <source>
        <dbReference type="Proteomes" id="UP001162734"/>
    </source>
</evidence>
<accession>A0ABM7X508</accession>
<name>A0ABM7X508_9BACT</name>
<keyword evidence="1" id="KW-1133">Transmembrane helix</keyword>
<proteinExistence type="predicted"/>
<keyword evidence="3" id="KW-1185">Reference proteome</keyword>
<dbReference type="Proteomes" id="UP001162734">
    <property type="component" value="Chromosome"/>
</dbReference>
<keyword evidence="1" id="KW-0812">Transmembrane</keyword>
<keyword evidence="1" id="KW-0472">Membrane</keyword>
<evidence type="ECO:0000313" key="2">
    <source>
        <dbReference type="EMBL" id="BDG06890.1"/>
    </source>
</evidence>
<dbReference type="RefSeq" id="WP_248343475.1">
    <property type="nucleotide sequence ID" value="NZ_AP025592.1"/>
</dbReference>
<gene>
    <name evidence="2" type="ORF">AMPC_00030</name>
</gene>
<dbReference type="EMBL" id="AP025592">
    <property type="protein sequence ID" value="BDG06890.1"/>
    <property type="molecule type" value="Genomic_DNA"/>
</dbReference>
<evidence type="ECO:0000256" key="1">
    <source>
        <dbReference type="SAM" id="Phobius"/>
    </source>
</evidence>